<evidence type="ECO:0000256" key="1">
    <source>
        <dbReference type="ARBA" id="ARBA00004370"/>
    </source>
</evidence>
<feature type="region of interest" description="Disordered" evidence="3">
    <location>
        <begin position="129"/>
        <end position="151"/>
    </location>
</feature>
<sequence>MREELTDEHVDADESTDDRVFTPFGVASAVLAALAVAAVVLAVVIWTGHREDSAERAYQTRVLEAAADWTGVLVNMNKDTVDASMQRLHENTIGELNADFDSAVEPYRQLVDRLQTRTTGQVDSVSIETLHHPAPGPDGGSAPAPPPDPQLSAFTSRTDSVLVVATSISENAGSKEPQTVRWTLRLDVSDVDGKLMISRLEPIR</sequence>
<dbReference type="PANTHER" id="PTHR37042:SF4">
    <property type="entry name" value="OUTER MEMBRANE PROTEIN RV1973"/>
    <property type="match status" value="1"/>
</dbReference>
<keyword evidence="2 4" id="KW-0472">Membrane</keyword>
<dbReference type="GO" id="GO:0016020">
    <property type="term" value="C:membrane"/>
    <property type="evidence" value="ECO:0007669"/>
    <property type="project" value="UniProtKB-SubCell"/>
</dbReference>
<dbReference type="EMBL" id="AP023287">
    <property type="protein sequence ID" value="BCI50884.1"/>
    <property type="molecule type" value="Genomic_DNA"/>
</dbReference>
<feature type="transmembrane region" description="Helical" evidence="4">
    <location>
        <begin position="20"/>
        <end position="46"/>
    </location>
</feature>
<dbReference type="RefSeq" id="WP_185293931.1">
    <property type="nucleotide sequence ID" value="NZ_AP023287.1"/>
</dbReference>
<evidence type="ECO:0000256" key="3">
    <source>
        <dbReference type="SAM" id="MobiDB-lite"/>
    </source>
</evidence>
<evidence type="ECO:0000313" key="5">
    <source>
        <dbReference type="EMBL" id="BCI50884.1"/>
    </source>
</evidence>
<evidence type="ECO:0008006" key="7">
    <source>
        <dbReference type="Google" id="ProtNLM"/>
    </source>
</evidence>
<keyword evidence="4" id="KW-0812">Transmembrane</keyword>
<evidence type="ECO:0000313" key="6">
    <source>
        <dbReference type="Proteomes" id="UP000515734"/>
    </source>
</evidence>
<organism evidence="5 6">
    <name type="scientific">Mycolicibacterium litorale</name>
    <dbReference type="NCBI Taxonomy" id="758802"/>
    <lineage>
        <taxon>Bacteria</taxon>
        <taxon>Bacillati</taxon>
        <taxon>Actinomycetota</taxon>
        <taxon>Actinomycetes</taxon>
        <taxon>Mycobacteriales</taxon>
        <taxon>Mycobacteriaceae</taxon>
        <taxon>Mycolicibacterium</taxon>
    </lineage>
</organism>
<keyword evidence="4" id="KW-1133">Transmembrane helix</keyword>
<dbReference type="AlphaFoldDB" id="A0A6S6NX11"/>
<comment type="subcellular location">
    <subcellularLocation>
        <location evidence="1">Membrane</location>
    </subcellularLocation>
</comment>
<name>A0A6S6NX11_9MYCO</name>
<reference evidence="5 6" key="1">
    <citation type="submission" date="2020-07" db="EMBL/GenBank/DDBJ databases">
        <title>Complete genome sequence of Mycolicibacterium litorale like strain isolated from cardiac implantable electronic device infection.</title>
        <authorList>
            <person name="Fukano H."/>
            <person name="Miyama H."/>
            <person name="Hoshino Y."/>
        </authorList>
    </citation>
    <scope>NUCLEOTIDE SEQUENCE [LARGE SCALE GENOMIC DNA]</scope>
    <source>
        <strain evidence="5 6">NIIDNTM18</strain>
    </source>
</reference>
<protein>
    <recommendedName>
        <fullName evidence="7">Mce-associated membrane protein</fullName>
    </recommendedName>
</protein>
<dbReference type="PANTHER" id="PTHR37042">
    <property type="entry name" value="OUTER MEMBRANE PROTEIN RV1973"/>
    <property type="match status" value="1"/>
</dbReference>
<gene>
    <name evidence="5" type="ORF">NIIDNTM18_01620</name>
</gene>
<proteinExistence type="predicted"/>
<evidence type="ECO:0000256" key="4">
    <source>
        <dbReference type="SAM" id="Phobius"/>
    </source>
</evidence>
<dbReference type="Proteomes" id="UP000515734">
    <property type="component" value="Chromosome"/>
</dbReference>
<accession>A0A6S6NX11</accession>
<evidence type="ECO:0000256" key="2">
    <source>
        <dbReference type="ARBA" id="ARBA00023136"/>
    </source>
</evidence>